<feature type="transmembrane region" description="Helical" evidence="1">
    <location>
        <begin position="497"/>
        <end position="518"/>
    </location>
</feature>
<dbReference type="Gene3D" id="3.40.190.10">
    <property type="entry name" value="Periplasmic binding protein-like II"/>
    <property type="match status" value="1"/>
</dbReference>
<proteinExistence type="predicted"/>
<evidence type="ECO:0000256" key="1">
    <source>
        <dbReference type="SAM" id="Phobius"/>
    </source>
</evidence>
<dbReference type="EMBL" id="MCOG01000255">
    <property type="protein sequence ID" value="ORY21967.1"/>
    <property type="molecule type" value="Genomic_DNA"/>
</dbReference>
<reference evidence="2 3" key="1">
    <citation type="submission" date="2016-08" db="EMBL/GenBank/DDBJ databases">
        <title>A Parts List for Fungal Cellulosomes Revealed by Comparative Genomics.</title>
        <authorList>
            <consortium name="DOE Joint Genome Institute"/>
            <person name="Haitjema C.H."/>
            <person name="Gilmore S.P."/>
            <person name="Henske J.K."/>
            <person name="Solomon K.V."/>
            <person name="De Groot R."/>
            <person name="Kuo A."/>
            <person name="Mondo S.J."/>
            <person name="Salamov A.A."/>
            <person name="Labutti K."/>
            <person name="Zhao Z."/>
            <person name="Chiniquy J."/>
            <person name="Barry K."/>
            <person name="Brewer H.M."/>
            <person name="Purvine S.O."/>
            <person name="Wright A.T."/>
            <person name="Boxma B."/>
            <person name="Van Alen T."/>
            <person name="Hackstein J.H."/>
            <person name="Baker S.E."/>
            <person name="Grigoriev I.V."/>
            <person name="O'Malley M.A."/>
        </authorList>
    </citation>
    <scope>NUCLEOTIDE SEQUENCE [LARGE SCALE GENOMIC DNA]</scope>
    <source>
        <strain evidence="2 3">G1</strain>
    </source>
</reference>
<name>A0A1Y2AIG5_9FUNG</name>
<evidence type="ECO:0000313" key="2">
    <source>
        <dbReference type="EMBL" id="ORY21967.1"/>
    </source>
</evidence>
<organism evidence="2 3">
    <name type="scientific">Neocallimastix californiae</name>
    <dbReference type="NCBI Taxonomy" id="1754190"/>
    <lineage>
        <taxon>Eukaryota</taxon>
        <taxon>Fungi</taxon>
        <taxon>Fungi incertae sedis</taxon>
        <taxon>Chytridiomycota</taxon>
        <taxon>Chytridiomycota incertae sedis</taxon>
        <taxon>Neocallimastigomycetes</taxon>
        <taxon>Neocallimastigales</taxon>
        <taxon>Neocallimastigaceae</taxon>
        <taxon>Neocallimastix</taxon>
    </lineage>
</organism>
<feature type="transmembrane region" description="Helical" evidence="1">
    <location>
        <begin position="465"/>
        <end position="490"/>
    </location>
</feature>
<sequence length="680" mass="79909">MYYYSVMNDYIKEKEYEVLGKCLIISVYAETIDIKVLMKEPDMSIVMNIDEWMQEYEYLINNYFKENNLDNTDLNDIKFSFDFLPNTPANSTYNLEYFENTYFIVENFKSATYDLMIIDERTLFNDIAFMETGYLSYYFGSHKYSTEIYLNLSKYIKSEALQFHDKKIIEDGKVDGDLYALPYEMDFDVLYYYNNDRKTNQLVSDMKSLNWEELVSSLQEETEPYPLKMSIAFDDDLLNFFMEYTSNYYYLKKEYDSNYFKIFYNDTAEGLLNSFFNLIMDYTEDDVEDTLFSTQDEVLLHFINGETTFFRGKASYADIVSKIPDVSSTLPPKYISAKYNKYLVFNKHSEIDKDLLIEIAQQLTSKDGQLNRAKHFHSIPTFDFTLRNEDEEIQSYCQDHSDICEKIELMNPLYIKDIFNTKSSPSFFKVEYIVPDDLRIALIYNDTSEIIPIFKNINEVITSDLGFFGILSYLVISFFTILFFIIYFVYKYQAHPYLKVISPMFCILIIIGFVYNMIKILSDLPPFSIVKVMTYLLWIPLGSLSCILLFVILFICFVTFACIYALIGSRVLTIILTSPEYDVVNTNKYDLKNFVPLKPMGRYRSLIKYIKELTSFSSSKHEFSKANNESNKELTSSSFSKSEFSKTNNESSNYFNILSDNGAYTEPEYFIISLLLGFKN</sequence>
<dbReference type="OrthoDB" id="10429173at2759"/>
<keyword evidence="1" id="KW-0472">Membrane</keyword>
<keyword evidence="1" id="KW-0812">Transmembrane</keyword>
<evidence type="ECO:0000313" key="3">
    <source>
        <dbReference type="Proteomes" id="UP000193920"/>
    </source>
</evidence>
<dbReference type="Proteomes" id="UP000193920">
    <property type="component" value="Unassembled WGS sequence"/>
</dbReference>
<feature type="transmembrane region" description="Helical" evidence="1">
    <location>
        <begin position="538"/>
        <end position="567"/>
    </location>
</feature>
<keyword evidence="3" id="KW-1185">Reference proteome</keyword>
<dbReference type="STRING" id="1754190.A0A1Y2AIG5"/>
<keyword evidence="1" id="KW-1133">Transmembrane helix</keyword>
<accession>A0A1Y2AIG5</accession>
<dbReference type="AlphaFoldDB" id="A0A1Y2AIG5"/>
<dbReference type="SUPFAM" id="SSF53850">
    <property type="entry name" value="Periplasmic binding protein-like II"/>
    <property type="match status" value="1"/>
</dbReference>
<protein>
    <recommendedName>
        <fullName evidence="4">G-protein coupled receptors family 3 profile domain-containing protein</fullName>
    </recommendedName>
</protein>
<evidence type="ECO:0008006" key="4">
    <source>
        <dbReference type="Google" id="ProtNLM"/>
    </source>
</evidence>
<gene>
    <name evidence="2" type="ORF">LY90DRAFT_515790</name>
</gene>
<comment type="caution">
    <text evidence="2">The sequence shown here is derived from an EMBL/GenBank/DDBJ whole genome shotgun (WGS) entry which is preliminary data.</text>
</comment>